<feature type="transmembrane region" description="Helical" evidence="2">
    <location>
        <begin position="431"/>
        <end position="455"/>
    </location>
</feature>
<dbReference type="PRINTS" id="PR00702">
    <property type="entry name" value="ACRIFLAVINRP"/>
</dbReference>
<dbReference type="KEGG" id="mflg:ABS361_16425"/>
<gene>
    <name evidence="3" type="ORF">ABS361_16425</name>
</gene>
<keyword evidence="2" id="KW-0812">Transmembrane</keyword>
<dbReference type="AlphaFoldDB" id="A0AAU7X9H5"/>
<dbReference type="Gene3D" id="1.20.1640.10">
    <property type="entry name" value="Multidrug efflux transporter AcrB transmembrane domain"/>
    <property type="match status" value="2"/>
</dbReference>
<organism evidence="3">
    <name type="scientific">Methyloraptor flagellatus</name>
    <dbReference type="NCBI Taxonomy" id="3162530"/>
    <lineage>
        <taxon>Bacteria</taxon>
        <taxon>Pseudomonadati</taxon>
        <taxon>Pseudomonadota</taxon>
        <taxon>Alphaproteobacteria</taxon>
        <taxon>Hyphomicrobiales</taxon>
        <taxon>Ancalomicrobiaceae</taxon>
        <taxon>Methyloraptor</taxon>
    </lineage>
</organism>
<keyword evidence="2" id="KW-1133">Transmembrane helix</keyword>
<reference evidence="3" key="1">
    <citation type="submission" date="2024-06" db="EMBL/GenBank/DDBJ databases">
        <title>Methylostella associata gen. nov., sp. nov., a novel Ancalomicrobiaceae-affiliated facultatively methylotrophic bacteria that feed on methanotrophs of the genus Methylococcus.</title>
        <authorList>
            <person name="Saltykova V."/>
            <person name="Danilova O.V."/>
            <person name="Oshkin I.Y."/>
            <person name="Belova S.E."/>
            <person name="Pimenov N.V."/>
            <person name="Dedysh S.N."/>
        </authorList>
    </citation>
    <scope>NUCLEOTIDE SEQUENCE</scope>
    <source>
        <strain evidence="3">S20</strain>
    </source>
</reference>
<feature type="transmembrane region" description="Helical" evidence="2">
    <location>
        <begin position="12"/>
        <end position="29"/>
    </location>
</feature>
<dbReference type="SUPFAM" id="SSF82866">
    <property type="entry name" value="Multidrug efflux transporter AcrB transmembrane domain"/>
    <property type="match status" value="2"/>
</dbReference>
<dbReference type="PANTHER" id="PTHR32063">
    <property type="match status" value="1"/>
</dbReference>
<dbReference type="Gene3D" id="3.30.70.1430">
    <property type="entry name" value="Multidrug efflux transporter AcrB pore domain"/>
    <property type="match status" value="2"/>
</dbReference>
<feature type="transmembrane region" description="Helical" evidence="2">
    <location>
        <begin position="954"/>
        <end position="973"/>
    </location>
</feature>
<feature type="transmembrane region" description="Helical" evidence="2">
    <location>
        <begin position="857"/>
        <end position="875"/>
    </location>
</feature>
<dbReference type="PANTHER" id="PTHR32063:SF78">
    <property type="entry name" value="ACRB_ACRD_ACRF FAMILY PROTEIN"/>
    <property type="match status" value="1"/>
</dbReference>
<dbReference type="Gene3D" id="3.30.2090.10">
    <property type="entry name" value="Multidrug efflux transporter AcrB TolC docking domain, DN and DC subdomains"/>
    <property type="match status" value="2"/>
</dbReference>
<protein>
    <submittedName>
        <fullName evidence="3">Efflux RND transporter permease subunit</fullName>
    </submittedName>
</protein>
<feature type="transmembrane region" description="Helical" evidence="2">
    <location>
        <begin position="467"/>
        <end position="489"/>
    </location>
</feature>
<dbReference type="Pfam" id="PF00873">
    <property type="entry name" value="ACR_tran"/>
    <property type="match status" value="1"/>
</dbReference>
<dbReference type="GO" id="GO:0042910">
    <property type="term" value="F:xenobiotic transmembrane transporter activity"/>
    <property type="evidence" value="ECO:0007669"/>
    <property type="project" value="TreeGrafter"/>
</dbReference>
<dbReference type="Gene3D" id="3.30.70.1320">
    <property type="entry name" value="Multidrug efflux transporter AcrB pore domain like"/>
    <property type="match status" value="1"/>
</dbReference>
<dbReference type="Gene3D" id="3.30.70.1440">
    <property type="entry name" value="Multidrug efflux transporter AcrB pore domain"/>
    <property type="match status" value="1"/>
</dbReference>
<dbReference type="SUPFAM" id="SSF82714">
    <property type="entry name" value="Multidrug efflux transporter AcrB TolC docking domain, DN and DC subdomains"/>
    <property type="match status" value="2"/>
</dbReference>
<evidence type="ECO:0000256" key="1">
    <source>
        <dbReference type="SAM" id="MobiDB-lite"/>
    </source>
</evidence>
<dbReference type="GO" id="GO:0005886">
    <property type="term" value="C:plasma membrane"/>
    <property type="evidence" value="ECO:0007669"/>
    <property type="project" value="TreeGrafter"/>
</dbReference>
<feature type="transmembrane region" description="Helical" evidence="2">
    <location>
        <begin position="908"/>
        <end position="933"/>
    </location>
</feature>
<feature type="transmembrane region" description="Helical" evidence="2">
    <location>
        <begin position="528"/>
        <end position="546"/>
    </location>
</feature>
<dbReference type="EMBL" id="CP158568">
    <property type="protein sequence ID" value="XBY43651.1"/>
    <property type="molecule type" value="Genomic_DNA"/>
</dbReference>
<dbReference type="InterPro" id="IPR001036">
    <property type="entry name" value="Acrflvin-R"/>
</dbReference>
<feature type="transmembrane region" description="Helical" evidence="2">
    <location>
        <begin position="360"/>
        <end position="381"/>
    </location>
</feature>
<accession>A0AAU7X9H5</accession>
<evidence type="ECO:0000256" key="2">
    <source>
        <dbReference type="SAM" id="Phobius"/>
    </source>
</evidence>
<dbReference type="RefSeq" id="WP_407048751.1">
    <property type="nucleotide sequence ID" value="NZ_CP158568.1"/>
</dbReference>
<proteinExistence type="predicted"/>
<evidence type="ECO:0000313" key="3">
    <source>
        <dbReference type="EMBL" id="XBY43651.1"/>
    </source>
</evidence>
<keyword evidence="2" id="KW-0472">Membrane</keyword>
<name>A0AAU7X9H5_9HYPH</name>
<sequence>MSPSEPFIKRPIGTTLIAIGLVLAGLLAYSRLPVASLPTVDLPTIRISVSQPGADPETMAATVAAPLERRLGTIPGVTELTSTSALGSASIAIQFDLSRQVDKAARDVQAAINAAATDLPSDLPAMPTFRKMNPAAAPVMILALTSDTMPTSAVYDAADSVLLQRLSQVEGVADVSVSGADQPAIRVRVDPERINGTGISFEDIRQAIVNANVVGPLGEVSADGRAMAIQGPKQLKQPLDYENLVVKTVNGVPVLMSSVAKVELGVRSSRSAAWFNGRPAVLINITKQGDANVVETVDRVRALIPELRRLIPAGIDINVSNDRTVTIRASVNDMKFTLALTIALVMTVVFLFLRRATPTFAAGVTVPLSLCGTFVAMWVSGYSIDNLSLMALAVSVGFVVDDAIVMIENIDRNRRAGLGPYAAAIDGARQIGFTVMAISISLIAAFIPILMMGGINGRLFREFSMTLTFAILISMVVSLTVTPAIAAHLPHGEAGRFTRVLDRVVEAALSAMLKGYERTLTIALKLRFLMILVFIGTIWATIHMYATISKGAMPADDTGLLFAWTEAATDVSFTAMADLQTKAAAVVQADPAVQAVASSVGGGTNSSNSGRLFVTLKGLEERGGLSTALVIDRLRQKLAPLAGLRVYLVPASDFRPGARQGRSQYQFTLWDTNFEELVRWAPIVLDKVKAIPGLTDVATDRQPNGLQADVTIDREAASRLGVRIQDIDNALNNAFSERQVSLLYGDRNQYRVVLQIDRPRERGPSDLDRIYVASTSGKPVPLTSVARFSRSVAPLVVNHQGQYPSVTITYNLEPGMELDASISKIELAVQSLHMPDSVRTTFSGEAQSLKEDAARQTILIVTALIAVYIVLGVLYENLAHPLTILSTLPSAGLGALLSLQAANMPLSIVALIGIILLIGIVKKNGIMLVDFAIEAERRGLPPLEAIRSAALERFRPILMTTLAALLGAVPLVLASGPGSELRRPLGVTIVGGLVLSQILTLYTTPVIYLMIGKLQRIGRREDREPGEKPPAALGAPAE</sequence>
<feature type="transmembrane region" description="Helical" evidence="2">
    <location>
        <begin position="985"/>
        <end position="1011"/>
    </location>
</feature>
<feature type="region of interest" description="Disordered" evidence="1">
    <location>
        <begin position="1019"/>
        <end position="1038"/>
    </location>
</feature>
<dbReference type="SUPFAM" id="SSF82693">
    <property type="entry name" value="Multidrug efflux transporter AcrB pore domain, PN1, PN2, PC1 and PC2 subdomains"/>
    <property type="match status" value="3"/>
</dbReference>
<feature type="transmembrane region" description="Helical" evidence="2">
    <location>
        <begin position="336"/>
        <end position="353"/>
    </location>
</feature>
<dbReference type="InterPro" id="IPR027463">
    <property type="entry name" value="AcrB_DN_DC_subdom"/>
</dbReference>